<evidence type="ECO:0000313" key="2">
    <source>
        <dbReference type="Proteomes" id="UP000661691"/>
    </source>
</evidence>
<dbReference type="Proteomes" id="UP000661691">
    <property type="component" value="Unassembled WGS sequence"/>
</dbReference>
<organism evidence="1 2">
    <name type="scientific">Polycladospora coralii</name>
    <dbReference type="NCBI Taxonomy" id="2771432"/>
    <lineage>
        <taxon>Bacteria</taxon>
        <taxon>Bacillati</taxon>
        <taxon>Bacillota</taxon>
        <taxon>Bacilli</taxon>
        <taxon>Bacillales</taxon>
        <taxon>Thermoactinomycetaceae</taxon>
        <taxon>Polycladospora</taxon>
    </lineage>
</organism>
<dbReference type="Gene3D" id="3.40.50.150">
    <property type="entry name" value="Vaccinia Virus protein VP39"/>
    <property type="match status" value="1"/>
</dbReference>
<sequence length="245" mass="29046">MHAKADVTEEVLSVLRDKSSNQQLLDTLIYLSRLYLGFFVKHTPRAYEYVWLIEKIGDPRGKKILDIGAGITPLPIYLAYQGAEIYTVDFSEMHDWFEADRSHWFEWGYVDYQHVHANIFSYQKNILDMHFPNQYFDVIYSISVIEHMTAHDRRNLWNKMNKWLKDDQHLLLTLDLIKDTEQLHNYYLDLLIEESAIHGSIHDLKTELERGFKIKEIDYMKEIPFLEQNIDIAMLVGNKIAINHV</sequence>
<dbReference type="GO" id="GO:0032259">
    <property type="term" value="P:methylation"/>
    <property type="evidence" value="ECO:0007669"/>
    <property type="project" value="UniProtKB-KW"/>
</dbReference>
<dbReference type="CDD" id="cd02440">
    <property type="entry name" value="AdoMet_MTases"/>
    <property type="match status" value="1"/>
</dbReference>
<name>A0A926NHH3_9BACL</name>
<accession>A0A926NHH3</accession>
<dbReference type="EMBL" id="JACXAH010000031">
    <property type="protein sequence ID" value="MBD1373644.1"/>
    <property type="molecule type" value="Genomic_DNA"/>
</dbReference>
<comment type="caution">
    <text evidence="1">The sequence shown here is derived from an EMBL/GenBank/DDBJ whole genome shotgun (WGS) entry which is preliminary data.</text>
</comment>
<protein>
    <submittedName>
        <fullName evidence="1">Methyltransferase domain-containing protein</fullName>
    </submittedName>
</protein>
<keyword evidence="2" id="KW-1185">Reference proteome</keyword>
<dbReference type="AlphaFoldDB" id="A0A926NHH3"/>
<dbReference type="GO" id="GO:0008168">
    <property type="term" value="F:methyltransferase activity"/>
    <property type="evidence" value="ECO:0007669"/>
    <property type="project" value="UniProtKB-KW"/>
</dbReference>
<proteinExistence type="predicted"/>
<keyword evidence="1" id="KW-0489">Methyltransferase</keyword>
<reference evidence="1" key="1">
    <citation type="submission" date="2020-09" db="EMBL/GenBank/DDBJ databases">
        <title>A novel bacterium of genus Hazenella, isolated from South China Sea.</title>
        <authorList>
            <person name="Huang H."/>
            <person name="Mo K."/>
            <person name="Hu Y."/>
        </authorList>
    </citation>
    <scope>NUCLEOTIDE SEQUENCE</scope>
    <source>
        <strain evidence="1">IB182357</strain>
    </source>
</reference>
<gene>
    <name evidence="1" type="ORF">IC620_14955</name>
</gene>
<evidence type="ECO:0000313" key="1">
    <source>
        <dbReference type="EMBL" id="MBD1373644.1"/>
    </source>
</evidence>
<dbReference type="Pfam" id="PF13489">
    <property type="entry name" value="Methyltransf_23"/>
    <property type="match status" value="1"/>
</dbReference>
<dbReference type="RefSeq" id="WP_224749791.1">
    <property type="nucleotide sequence ID" value="NZ_JACXAH010000031.1"/>
</dbReference>
<keyword evidence="1" id="KW-0808">Transferase</keyword>
<dbReference type="SUPFAM" id="SSF53335">
    <property type="entry name" value="S-adenosyl-L-methionine-dependent methyltransferases"/>
    <property type="match status" value="1"/>
</dbReference>
<dbReference type="InterPro" id="IPR029063">
    <property type="entry name" value="SAM-dependent_MTases_sf"/>
</dbReference>